<dbReference type="GO" id="GO:0005524">
    <property type="term" value="F:ATP binding"/>
    <property type="evidence" value="ECO:0007669"/>
    <property type="project" value="UniProtKB-UniRule"/>
</dbReference>
<evidence type="ECO:0000256" key="6">
    <source>
        <dbReference type="PROSITE-ProRule" id="PRU10141"/>
    </source>
</evidence>
<dbReference type="PROSITE" id="PS00108">
    <property type="entry name" value="PROTEIN_KINASE_ST"/>
    <property type="match status" value="1"/>
</dbReference>
<dbReference type="InterPro" id="IPR008271">
    <property type="entry name" value="Ser/Thr_kinase_AS"/>
</dbReference>
<feature type="compositionally biased region" description="Low complexity" evidence="7">
    <location>
        <begin position="298"/>
        <end position="328"/>
    </location>
</feature>
<dbReference type="PANTHER" id="PTHR47448">
    <property type="entry name" value="DUAL SPECIFICITY MITOGEN-ACTIVATED PROTEIN KINASE KINASE DSOR1-LIKE PROTEIN"/>
    <property type="match status" value="1"/>
</dbReference>
<reference evidence="9 10" key="1">
    <citation type="submission" date="2018-10" db="EMBL/GenBank/DDBJ databases">
        <title>Fifty Aureobasidium pullulans genomes reveal a recombining polyextremotolerant generalist.</title>
        <authorList>
            <person name="Gostincar C."/>
            <person name="Turk M."/>
            <person name="Zajc J."/>
            <person name="Gunde-Cimerman N."/>
        </authorList>
    </citation>
    <scope>NUCLEOTIDE SEQUENCE [LARGE SCALE GENOMIC DNA]</scope>
    <source>
        <strain evidence="9 10">EXF-3863</strain>
    </source>
</reference>
<dbReference type="PROSITE" id="PS00107">
    <property type="entry name" value="PROTEIN_KINASE_ATP"/>
    <property type="match status" value="1"/>
</dbReference>
<feature type="binding site" evidence="6">
    <location>
        <position position="443"/>
    </location>
    <ligand>
        <name>ATP</name>
        <dbReference type="ChEBI" id="CHEBI:30616"/>
    </ligand>
</feature>
<gene>
    <name evidence="9" type="ORF">D6C91_08573</name>
</gene>
<dbReference type="SMART" id="SM00220">
    <property type="entry name" value="S_TKc"/>
    <property type="match status" value="1"/>
</dbReference>
<evidence type="ECO:0000256" key="4">
    <source>
        <dbReference type="ARBA" id="ARBA00022840"/>
    </source>
</evidence>
<dbReference type="Pfam" id="PF00069">
    <property type="entry name" value="Pkinase"/>
    <property type="match status" value="1"/>
</dbReference>
<evidence type="ECO:0000256" key="7">
    <source>
        <dbReference type="SAM" id="MobiDB-lite"/>
    </source>
</evidence>
<dbReference type="PROSITE" id="PS50011">
    <property type="entry name" value="PROTEIN_KINASE_DOM"/>
    <property type="match status" value="1"/>
</dbReference>
<evidence type="ECO:0000313" key="10">
    <source>
        <dbReference type="Proteomes" id="UP000308005"/>
    </source>
</evidence>
<feature type="domain" description="Protein kinase" evidence="8">
    <location>
        <begin position="414"/>
        <end position="696"/>
    </location>
</feature>
<evidence type="ECO:0000256" key="5">
    <source>
        <dbReference type="ARBA" id="ARBA00038035"/>
    </source>
</evidence>
<proteinExistence type="inferred from homology"/>
<dbReference type="SUPFAM" id="SSF56112">
    <property type="entry name" value="Protein kinase-like (PK-like)"/>
    <property type="match status" value="1"/>
</dbReference>
<organism evidence="9 10">
    <name type="scientific">Aureobasidium pullulans</name>
    <name type="common">Black yeast</name>
    <name type="synonym">Pullularia pullulans</name>
    <dbReference type="NCBI Taxonomy" id="5580"/>
    <lineage>
        <taxon>Eukaryota</taxon>
        <taxon>Fungi</taxon>
        <taxon>Dikarya</taxon>
        <taxon>Ascomycota</taxon>
        <taxon>Pezizomycotina</taxon>
        <taxon>Dothideomycetes</taxon>
        <taxon>Dothideomycetidae</taxon>
        <taxon>Dothideales</taxon>
        <taxon>Saccotheciaceae</taxon>
        <taxon>Aureobasidium</taxon>
    </lineage>
</organism>
<dbReference type="InterPro" id="IPR017441">
    <property type="entry name" value="Protein_kinase_ATP_BS"/>
</dbReference>
<dbReference type="PANTHER" id="PTHR47448:SF5">
    <property type="entry name" value="MITOGEN-ACTIVATED PROTEIN KINASE KINAE MKK2"/>
    <property type="match status" value="1"/>
</dbReference>
<dbReference type="InterPro" id="IPR050915">
    <property type="entry name" value="MAP_kinase_kinase"/>
</dbReference>
<protein>
    <submittedName>
        <fullName evidence="9">MAP kinase</fullName>
    </submittedName>
</protein>
<dbReference type="FunFam" id="1.10.510.10:FF:000263">
    <property type="entry name" value="MAP kinase skh1/pek1"/>
    <property type="match status" value="1"/>
</dbReference>
<dbReference type="Proteomes" id="UP000308005">
    <property type="component" value="Unassembled WGS sequence"/>
</dbReference>
<dbReference type="AlphaFoldDB" id="A0A4S9SPP2"/>
<dbReference type="InterPro" id="IPR000719">
    <property type="entry name" value="Prot_kinase_dom"/>
</dbReference>
<sequence length="718" mass="77031">MEIASAHDADRVADECMRGTQNASMETRHECCPQCPGGCSAAKGGIGCARLRLIMSITLARRLKTVIEVTNPFSRLLLEILAVPLQQQEATELEEAPRPQVPAKSRIGLTRSAGQLETSITVFCSSSIAAYNPRPLSLALLPPSTHISPAARQLSRVKTILYPGNSPLFERGNLPVVADHQDPPSTPPSSSSGVLRPPVASVDMASPAPLLRPPIPGSRNTSASRTPKLGLAIPPSPNARPLNPANNSHAVPPLQIPPRQGPPKLSLATPMGSHGVPQETTRNAARGKLPPLQVTGLSTAQGAGSSDDSARSRSNSNGASNNYSTSTTASSYSASLAGLIGGQSNSQDPLSAAGSLYSSSSAGGLGGTHMERDGSMQGAILPDLEKLSLEKGRPLDVEDLDDAGWKVAAKESRIVELGSLGEGAGGAVNRCILKGGKTVFALKVDISSCRYIITTDPNPDVKKQIVRELSFNKNCASSHICRYYGAFIDETHGTIGISMEYCEGGSLDSVYREVKKLGGRTGEKVLGKVAEGVLNGLTYLHSHRIIHRDIKPSNILLTRAGEVKLCDFGVSGEFGTKGDANTFIGTSYYMAPERITGQSYTITSDVWSLGVTLLEVAQHRFPFPADGTEMQPRAGLIDLLTYIVSQPIPKLKDEIGTPDGQDIRWSENFKYFIECSLEKEPNRRATPWRMLEHPWMLEIKSKRVNMASFLKRVWDWSD</sequence>
<keyword evidence="3 9" id="KW-0418">Kinase</keyword>
<dbReference type="Gene3D" id="3.30.200.20">
    <property type="entry name" value="Phosphorylase Kinase, domain 1"/>
    <property type="match status" value="1"/>
</dbReference>
<evidence type="ECO:0000256" key="1">
    <source>
        <dbReference type="ARBA" id="ARBA00022679"/>
    </source>
</evidence>
<feature type="region of interest" description="Disordered" evidence="7">
    <location>
        <begin position="172"/>
        <end position="328"/>
    </location>
</feature>
<dbReference type="GO" id="GO:0004672">
    <property type="term" value="F:protein kinase activity"/>
    <property type="evidence" value="ECO:0007669"/>
    <property type="project" value="InterPro"/>
</dbReference>
<dbReference type="EMBL" id="QZBM01000599">
    <property type="protein sequence ID" value="THZ12335.1"/>
    <property type="molecule type" value="Genomic_DNA"/>
</dbReference>
<comment type="similarity">
    <text evidence="5">Belongs to the protein kinase superfamily. STE Ser/Thr protein kinase family. MAP kinase kinase subfamily.</text>
</comment>
<keyword evidence="2 6" id="KW-0547">Nucleotide-binding</keyword>
<keyword evidence="1" id="KW-0808">Transferase</keyword>
<dbReference type="InterPro" id="IPR011009">
    <property type="entry name" value="Kinase-like_dom_sf"/>
</dbReference>
<keyword evidence="4 6" id="KW-0067">ATP-binding</keyword>
<evidence type="ECO:0000313" key="9">
    <source>
        <dbReference type="EMBL" id="THZ12335.1"/>
    </source>
</evidence>
<dbReference type="Gene3D" id="1.10.510.10">
    <property type="entry name" value="Transferase(Phosphotransferase) domain 1"/>
    <property type="match status" value="1"/>
</dbReference>
<evidence type="ECO:0000259" key="8">
    <source>
        <dbReference type="PROSITE" id="PS50011"/>
    </source>
</evidence>
<dbReference type="GO" id="GO:0000165">
    <property type="term" value="P:MAPK cascade"/>
    <property type="evidence" value="ECO:0007669"/>
    <property type="project" value="UniProtKB-ARBA"/>
</dbReference>
<evidence type="ECO:0000256" key="2">
    <source>
        <dbReference type="ARBA" id="ARBA00022741"/>
    </source>
</evidence>
<comment type="caution">
    <text evidence="9">The sequence shown here is derived from an EMBL/GenBank/DDBJ whole genome shotgun (WGS) entry which is preliminary data.</text>
</comment>
<evidence type="ECO:0000256" key="3">
    <source>
        <dbReference type="ARBA" id="ARBA00022777"/>
    </source>
</evidence>
<accession>A0A4S9SPP2</accession>
<name>A0A4S9SPP2_AURPU</name>